<dbReference type="InterPro" id="IPR012338">
    <property type="entry name" value="Beta-lactam/transpept-like"/>
</dbReference>
<dbReference type="EMBL" id="BOMY01000001">
    <property type="protein sequence ID" value="GIF17514.1"/>
    <property type="molecule type" value="Genomic_DNA"/>
</dbReference>
<gene>
    <name evidence="3" type="ORF">Ate02nite_02440</name>
</gene>
<dbReference type="InterPro" id="IPR001466">
    <property type="entry name" value="Beta-lactam-related"/>
</dbReference>
<dbReference type="InterPro" id="IPR050491">
    <property type="entry name" value="AmpC-like"/>
</dbReference>
<comment type="caution">
    <text evidence="3">The sequence shown here is derived from an EMBL/GenBank/DDBJ whole genome shotgun (WGS) entry which is preliminary data.</text>
</comment>
<sequence>MLRRALTVLTIFAVVVTPAAPAAAGPDTYGRLLQQQLDAVHAAGMPGVFAEVRDGRRTWTPAAGVADVATGSPVLDGMRHRVGSITKTFVATTVLQLVNERRVSLDAPIGRYLPRGLVPSDLSSQVTVRMLLQHTSGIGNYTNELIKTEEDIITMGQTIYQPEQLVRLGLQAGATNAPGATWSYSNTNYILAGLIIERVTGNRYESEVSRRILRPLGLRDTYFEGADPKIRGPHMHAYVPWIDGTLKDFTVYNMTWGWAAGEIVSTAHDLDVFYRALLSGRLLKPALLAEMENTVPQFPEEPAAGGYGLGLYWVDLPCGRFWGHDGGTIGHQTISWHSPDGQRQVSYAHSMAFYVNPAIDEAIANFLLTALCGGSSQQLKAAATTMPRTIEALH</sequence>
<proteinExistence type="predicted"/>
<evidence type="ECO:0000256" key="1">
    <source>
        <dbReference type="SAM" id="SignalP"/>
    </source>
</evidence>
<keyword evidence="1" id="KW-0732">Signal</keyword>
<dbReference type="PANTHER" id="PTHR46825:SF7">
    <property type="entry name" value="D-ALANYL-D-ALANINE CARBOXYPEPTIDASE"/>
    <property type="match status" value="1"/>
</dbReference>
<feature type="domain" description="Beta-lactamase-related" evidence="2">
    <location>
        <begin position="42"/>
        <end position="346"/>
    </location>
</feature>
<accession>A0A919NF88</accession>
<keyword evidence="3" id="KW-0378">Hydrolase</keyword>
<feature type="signal peptide" evidence="1">
    <location>
        <begin position="1"/>
        <end position="24"/>
    </location>
</feature>
<dbReference type="Proteomes" id="UP000623608">
    <property type="component" value="Unassembled WGS sequence"/>
</dbReference>
<reference evidence="3" key="1">
    <citation type="submission" date="2021-01" db="EMBL/GenBank/DDBJ databases">
        <title>Whole genome shotgun sequence of Actinoplanes tereljensis NBRC 105297.</title>
        <authorList>
            <person name="Komaki H."/>
            <person name="Tamura T."/>
        </authorList>
    </citation>
    <scope>NUCLEOTIDE SEQUENCE</scope>
    <source>
        <strain evidence="3">NBRC 105297</strain>
    </source>
</reference>
<protein>
    <submittedName>
        <fullName evidence="3">Serine hydrolase</fullName>
    </submittedName>
</protein>
<name>A0A919NF88_9ACTN</name>
<keyword evidence="4" id="KW-1185">Reference proteome</keyword>
<dbReference type="Gene3D" id="3.40.710.10">
    <property type="entry name" value="DD-peptidase/beta-lactamase superfamily"/>
    <property type="match status" value="1"/>
</dbReference>
<feature type="chain" id="PRO_5039526520" evidence="1">
    <location>
        <begin position="25"/>
        <end position="394"/>
    </location>
</feature>
<dbReference type="GO" id="GO:0016787">
    <property type="term" value="F:hydrolase activity"/>
    <property type="evidence" value="ECO:0007669"/>
    <property type="project" value="UniProtKB-KW"/>
</dbReference>
<organism evidence="3 4">
    <name type="scientific">Paractinoplanes tereljensis</name>
    <dbReference type="NCBI Taxonomy" id="571912"/>
    <lineage>
        <taxon>Bacteria</taxon>
        <taxon>Bacillati</taxon>
        <taxon>Actinomycetota</taxon>
        <taxon>Actinomycetes</taxon>
        <taxon>Micromonosporales</taxon>
        <taxon>Micromonosporaceae</taxon>
        <taxon>Paractinoplanes</taxon>
    </lineage>
</organism>
<dbReference type="SUPFAM" id="SSF56601">
    <property type="entry name" value="beta-lactamase/transpeptidase-like"/>
    <property type="match status" value="1"/>
</dbReference>
<evidence type="ECO:0000313" key="4">
    <source>
        <dbReference type="Proteomes" id="UP000623608"/>
    </source>
</evidence>
<dbReference type="PANTHER" id="PTHR46825">
    <property type="entry name" value="D-ALANYL-D-ALANINE-CARBOXYPEPTIDASE/ENDOPEPTIDASE AMPH"/>
    <property type="match status" value="1"/>
</dbReference>
<dbReference type="Pfam" id="PF00144">
    <property type="entry name" value="Beta-lactamase"/>
    <property type="match status" value="1"/>
</dbReference>
<evidence type="ECO:0000259" key="2">
    <source>
        <dbReference type="Pfam" id="PF00144"/>
    </source>
</evidence>
<evidence type="ECO:0000313" key="3">
    <source>
        <dbReference type="EMBL" id="GIF17514.1"/>
    </source>
</evidence>
<dbReference type="AlphaFoldDB" id="A0A919NF88"/>